<evidence type="ECO:0000256" key="1">
    <source>
        <dbReference type="ARBA" id="ARBA00004123"/>
    </source>
</evidence>
<comment type="similarity">
    <text evidence="4">Belongs to the ELP5 family.</text>
</comment>
<evidence type="ECO:0000256" key="7">
    <source>
        <dbReference type="ARBA" id="ARBA00022694"/>
    </source>
</evidence>
<dbReference type="Proteomes" id="UP001187531">
    <property type="component" value="Unassembled WGS sequence"/>
</dbReference>
<evidence type="ECO:0000313" key="11">
    <source>
        <dbReference type="Proteomes" id="UP001187531"/>
    </source>
</evidence>
<evidence type="ECO:0000256" key="9">
    <source>
        <dbReference type="SAM" id="MobiDB-lite"/>
    </source>
</evidence>
<accession>A0AA88H6W5</accession>
<evidence type="ECO:0000256" key="3">
    <source>
        <dbReference type="ARBA" id="ARBA00005043"/>
    </source>
</evidence>
<keyword evidence="8" id="KW-0539">Nucleus</keyword>
<dbReference type="GO" id="GO:0005634">
    <property type="term" value="C:nucleus"/>
    <property type="evidence" value="ECO:0007669"/>
    <property type="project" value="UniProtKB-SubCell"/>
</dbReference>
<evidence type="ECO:0000313" key="10">
    <source>
        <dbReference type="EMBL" id="KAK2705908.1"/>
    </source>
</evidence>
<comment type="caution">
    <text evidence="10">The sequence shown here is derived from an EMBL/GenBank/DDBJ whole genome shotgun (WGS) entry which is preliminary data.</text>
</comment>
<feature type="region of interest" description="Disordered" evidence="9">
    <location>
        <begin position="241"/>
        <end position="270"/>
    </location>
</feature>
<dbReference type="GO" id="GO:0002098">
    <property type="term" value="P:tRNA wobble uridine modification"/>
    <property type="evidence" value="ECO:0007669"/>
    <property type="project" value="InterPro"/>
</dbReference>
<dbReference type="GO" id="GO:0000049">
    <property type="term" value="F:tRNA binding"/>
    <property type="evidence" value="ECO:0007669"/>
    <property type="project" value="TreeGrafter"/>
</dbReference>
<dbReference type="EMBL" id="JAVRJZ010000020">
    <property type="protein sequence ID" value="KAK2705909.1"/>
    <property type="molecule type" value="Genomic_DNA"/>
</dbReference>
<feature type="compositionally biased region" description="Acidic residues" evidence="9">
    <location>
        <begin position="254"/>
        <end position="270"/>
    </location>
</feature>
<keyword evidence="6" id="KW-0963">Cytoplasm</keyword>
<evidence type="ECO:0000256" key="6">
    <source>
        <dbReference type="ARBA" id="ARBA00022490"/>
    </source>
</evidence>
<evidence type="ECO:0000256" key="2">
    <source>
        <dbReference type="ARBA" id="ARBA00004496"/>
    </source>
</evidence>
<organism evidence="10 11">
    <name type="scientific">Artemia franciscana</name>
    <name type="common">Brine shrimp</name>
    <name type="synonym">Artemia sanfranciscana</name>
    <dbReference type="NCBI Taxonomy" id="6661"/>
    <lineage>
        <taxon>Eukaryota</taxon>
        <taxon>Metazoa</taxon>
        <taxon>Ecdysozoa</taxon>
        <taxon>Arthropoda</taxon>
        <taxon>Crustacea</taxon>
        <taxon>Branchiopoda</taxon>
        <taxon>Anostraca</taxon>
        <taxon>Artemiidae</taxon>
        <taxon>Artemia</taxon>
    </lineage>
</organism>
<gene>
    <name evidence="10" type="ORF">QYM36_016054</name>
</gene>
<dbReference type="EMBL" id="JAVRJZ010000020">
    <property type="protein sequence ID" value="KAK2705908.1"/>
    <property type="molecule type" value="Genomic_DNA"/>
</dbReference>
<evidence type="ECO:0000256" key="4">
    <source>
        <dbReference type="ARBA" id="ARBA00009567"/>
    </source>
</evidence>
<comment type="subcellular location">
    <subcellularLocation>
        <location evidence="2">Cytoplasm</location>
    </subcellularLocation>
    <subcellularLocation>
        <location evidence="1">Nucleus</location>
    </subcellularLocation>
</comment>
<dbReference type="PANTHER" id="PTHR15641">
    <property type="entry name" value="ELONGATOR COMPLEX PROTEIN 5"/>
    <property type="match status" value="1"/>
</dbReference>
<protein>
    <recommendedName>
        <fullName evidence="5">Elongator complex protein 5</fullName>
    </recommendedName>
</protein>
<comment type="pathway">
    <text evidence="3">tRNA modification; 5-methoxycarbonylmethyl-2-thiouridine-tRNA biosynthesis.</text>
</comment>
<dbReference type="Gene3D" id="3.40.50.300">
    <property type="entry name" value="P-loop containing nucleotide triphosphate hydrolases"/>
    <property type="match status" value="1"/>
</dbReference>
<proteinExistence type="inferred from homology"/>
<dbReference type="AlphaFoldDB" id="A0AA88H6W5"/>
<dbReference type="GO" id="GO:0005829">
    <property type="term" value="C:cytosol"/>
    <property type="evidence" value="ECO:0007669"/>
    <property type="project" value="TreeGrafter"/>
</dbReference>
<dbReference type="GO" id="GO:0033588">
    <property type="term" value="C:elongator holoenzyme complex"/>
    <property type="evidence" value="ECO:0007669"/>
    <property type="project" value="InterPro"/>
</dbReference>
<evidence type="ECO:0000256" key="5">
    <source>
        <dbReference type="ARBA" id="ARBA00020264"/>
    </source>
</evidence>
<keyword evidence="7" id="KW-0819">tRNA processing</keyword>
<dbReference type="Pfam" id="PF10483">
    <property type="entry name" value="Elong_Iki1"/>
    <property type="match status" value="2"/>
</dbReference>
<dbReference type="InterPro" id="IPR027417">
    <property type="entry name" value="P-loop_NTPase"/>
</dbReference>
<dbReference type="PANTHER" id="PTHR15641:SF1">
    <property type="entry name" value="ELONGATOR COMPLEX PROTEIN 5"/>
    <property type="match status" value="1"/>
</dbReference>
<name>A0AA88H6W5_ARTSF</name>
<evidence type="ECO:0000256" key="8">
    <source>
        <dbReference type="ARBA" id="ARBA00023242"/>
    </source>
</evidence>
<dbReference type="InterPro" id="IPR019519">
    <property type="entry name" value="Elp5"/>
</dbReference>
<keyword evidence="11" id="KW-1185">Reference proteome</keyword>
<sequence length="270" mass="30626">MEKVVTRKKPSLLKNCLTFSVSKLYALSGLEKELVVLFIQETSKGAKKSILITCDCNINLQKTCKQRISSINIINAFIPPFESHLKTIMQDVEERTLVIFDSLTTLIMSYGNEKVMSLLQVLLKAKAMIVGLVHPECHTAEFVSELMYISDCSVISKKRLNSNSNWIQIRWKKPSGKVTVQVESYKLDDLAGLVSSNVIGKEEQNDENEILPFSTFRLALSEKEELDRKQVVLPFTKKSIESQKTSSQIFYEPDAGDDFDEEDPDEDLTF</sequence>
<reference evidence="10" key="1">
    <citation type="submission" date="2023-07" db="EMBL/GenBank/DDBJ databases">
        <title>Chromosome-level genome assembly of Artemia franciscana.</title>
        <authorList>
            <person name="Jo E."/>
        </authorList>
    </citation>
    <scope>NUCLEOTIDE SEQUENCE</scope>
    <source>
        <tissue evidence="10">Whole body</tissue>
    </source>
</reference>